<keyword evidence="4" id="KW-1185">Reference proteome</keyword>
<evidence type="ECO:0000256" key="2">
    <source>
        <dbReference type="SAM" id="Phobius"/>
    </source>
</evidence>
<evidence type="ECO:0008006" key="5">
    <source>
        <dbReference type="Google" id="ProtNLM"/>
    </source>
</evidence>
<keyword evidence="2" id="KW-0812">Transmembrane</keyword>
<keyword evidence="2" id="KW-0472">Membrane</keyword>
<protein>
    <recommendedName>
        <fullName evidence="5">Cell division protein FtsK</fullName>
    </recommendedName>
</protein>
<proteinExistence type="predicted"/>
<evidence type="ECO:0000313" key="4">
    <source>
        <dbReference type="Proteomes" id="UP001054811"/>
    </source>
</evidence>
<feature type="transmembrane region" description="Helical" evidence="2">
    <location>
        <begin position="138"/>
        <end position="157"/>
    </location>
</feature>
<gene>
    <name evidence="3" type="ORF">L2X98_32995</name>
</gene>
<feature type="transmembrane region" description="Helical" evidence="2">
    <location>
        <begin position="102"/>
        <end position="126"/>
    </location>
</feature>
<reference evidence="3" key="1">
    <citation type="submission" date="2022-01" db="EMBL/GenBank/DDBJ databases">
        <title>Microbacterium eymi and Microbacterium rhizovicinus sp. nov., isolated from the rhizospheric soil of Elymus tsukushiensis, a plant native to the Dokdo Islands, Republic of Korea.</title>
        <authorList>
            <person name="Hwang Y.J."/>
        </authorList>
    </citation>
    <scope>NUCLEOTIDE SEQUENCE</scope>
    <source>
        <strain evidence="3">KUDC0405</strain>
    </source>
</reference>
<feature type="region of interest" description="Disordered" evidence="1">
    <location>
        <begin position="1"/>
        <end position="32"/>
    </location>
</feature>
<keyword evidence="2" id="KW-1133">Transmembrane helix</keyword>
<sequence length="178" mass="18458">MAKTSTSSRASAKGSSTRARKPAPAPKRYVGEPEKPPVAVRAWLGLAHVVGGLFRAFGPETLEKEQRRDGLPFLIVLLAVAGAVVEWFLIGTAASVNISAFSVGALVGRVAFILPVLLILLAGWLFRHPASVNDNGRIGIGFALLVLSIAGFCHVLGGRPNPKDGCPRSAPPAGCSGG</sequence>
<feature type="compositionally biased region" description="Low complexity" evidence="1">
    <location>
        <begin position="1"/>
        <end position="17"/>
    </location>
</feature>
<feature type="transmembrane region" description="Helical" evidence="2">
    <location>
        <begin position="70"/>
        <end position="90"/>
    </location>
</feature>
<dbReference type="Proteomes" id="UP001054811">
    <property type="component" value="Chromosome"/>
</dbReference>
<name>A0ABY5NIW9_9MICO</name>
<dbReference type="EMBL" id="CP091139">
    <property type="protein sequence ID" value="UUT35093.1"/>
    <property type="molecule type" value="Genomic_DNA"/>
</dbReference>
<organism evidence="3 4">
    <name type="scientific">Microbacterium elymi</name>
    <dbReference type="NCBI Taxonomy" id="2909587"/>
    <lineage>
        <taxon>Bacteria</taxon>
        <taxon>Bacillati</taxon>
        <taxon>Actinomycetota</taxon>
        <taxon>Actinomycetes</taxon>
        <taxon>Micrococcales</taxon>
        <taxon>Microbacteriaceae</taxon>
        <taxon>Microbacterium</taxon>
    </lineage>
</organism>
<evidence type="ECO:0000256" key="1">
    <source>
        <dbReference type="SAM" id="MobiDB-lite"/>
    </source>
</evidence>
<accession>A0ABY5NIW9</accession>
<evidence type="ECO:0000313" key="3">
    <source>
        <dbReference type="EMBL" id="UUT35093.1"/>
    </source>
</evidence>